<dbReference type="Proteomes" id="UP000215914">
    <property type="component" value="Chromosome 4"/>
</dbReference>
<gene>
    <name evidence="2" type="ORF">HannXRQ_Chr04g0110591</name>
    <name evidence="1" type="ORF">HanXRQr2_Chr04g0168421</name>
</gene>
<dbReference type="InParanoid" id="A0A251UYD4"/>
<reference evidence="1 3" key="1">
    <citation type="journal article" date="2017" name="Nature">
        <title>The sunflower genome provides insights into oil metabolism, flowering and Asterid evolution.</title>
        <authorList>
            <person name="Badouin H."/>
            <person name="Gouzy J."/>
            <person name="Grassa C.J."/>
            <person name="Murat F."/>
            <person name="Staton S.E."/>
            <person name="Cottret L."/>
            <person name="Lelandais-Briere C."/>
            <person name="Owens G.L."/>
            <person name="Carrere S."/>
            <person name="Mayjonade B."/>
            <person name="Legrand L."/>
            <person name="Gill N."/>
            <person name="Kane N.C."/>
            <person name="Bowers J.E."/>
            <person name="Hubner S."/>
            <person name="Bellec A."/>
            <person name="Berard A."/>
            <person name="Berges H."/>
            <person name="Blanchet N."/>
            <person name="Boniface M.C."/>
            <person name="Brunel D."/>
            <person name="Catrice O."/>
            <person name="Chaidir N."/>
            <person name="Claudel C."/>
            <person name="Donnadieu C."/>
            <person name="Faraut T."/>
            <person name="Fievet G."/>
            <person name="Helmstetter N."/>
            <person name="King M."/>
            <person name="Knapp S.J."/>
            <person name="Lai Z."/>
            <person name="Le Paslier M.C."/>
            <person name="Lippi Y."/>
            <person name="Lorenzon L."/>
            <person name="Mandel J.R."/>
            <person name="Marage G."/>
            <person name="Marchand G."/>
            <person name="Marquand E."/>
            <person name="Bret-Mestries E."/>
            <person name="Morien E."/>
            <person name="Nambeesan S."/>
            <person name="Nguyen T."/>
            <person name="Pegot-Espagnet P."/>
            <person name="Pouilly N."/>
            <person name="Raftis F."/>
            <person name="Sallet E."/>
            <person name="Schiex T."/>
            <person name="Thomas J."/>
            <person name="Vandecasteele C."/>
            <person name="Vares D."/>
            <person name="Vear F."/>
            <person name="Vautrin S."/>
            <person name="Crespi M."/>
            <person name="Mangin B."/>
            <person name="Burke J.M."/>
            <person name="Salse J."/>
            <person name="Munos S."/>
            <person name="Vincourt P."/>
            <person name="Rieseberg L.H."/>
            <person name="Langlade N.B."/>
        </authorList>
    </citation>
    <scope>NUCLEOTIDE SEQUENCE [LARGE SCALE GENOMIC DNA]</scope>
    <source>
        <strain evidence="3">cv. SF193</strain>
        <tissue evidence="1">Leaves</tissue>
    </source>
</reference>
<organism evidence="2 3">
    <name type="scientific">Helianthus annuus</name>
    <name type="common">Common sunflower</name>
    <dbReference type="NCBI Taxonomy" id="4232"/>
    <lineage>
        <taxon>Eukaryota</taxon>
        <taxon>Viridiplantae</taxon>
        <taxon>Streptophyta</taxon>
        <taxon>Embryophyta</taxon>
        <taxon>Tracheophyta</taxon>
        <taxon>Spermatophyta</taxon>
        <taxon>Magnoliopsida</taxon>
        <taxon>eudicotyledons</taxon>
        <taxon>Gunneridae</taxon>
        <taxon>Pentapetalae</taxon>
        <taxon>asterids</taxon>
        <taxon>campanulids</taxon>
        <taxon>Asterales</taxon>
        <taxon>Asteraceae</taxon>
        <taxon>Asteroideae</taxon>
        <taxon>Heliantheae alliance</taxon>
        <taxon>Heliantheae</taxon>
        <taxon>Helianthus</taxon>
    </lineage>
</organism>
<dbReference type="AlphaFoldDB" id="A0A251UYD4"/>
<dbReference type="EMBL" id="CM007893">
    <property type="protein sequence ID" value="OTG28377.1"/>
    <property type="molecule type" value="Genomic_DNA"/>
</dbReference>
<dbReference type="EMBL" id="MNCJ02000319">
    <property type="protein sequence ID" value="KAF5810356.1"/>
    <property type="molecule type" value="Genomic_DNA"/>
</dbReference>
<reference evidence="1" key="3">
    <citation type="submission" date="2020-06" db="EMBL/GenBank/DDBJ databases">
        <title>Helianthus annuus Genome sequencing and assembly Release 2.</title>
        <authorList>
            <person name="Gouzy J."/>
            <person name="Langlade N."/>
            <person name="Munos S."/>
        </authorList>
    </citation>
    <scope>NUCLEOTIDE SEQUENCE</scope>
    <source>
        <tissue evidence="1">Leaves</tissue>
    </source>
</reference>
<reference evidence="2" key="2">
    <citation type="submission" date="2017-02" db="EMBL/GenBank/DDBJ databases">
        <title>Sunflower complete genome.</title>
        <authorList>
            <person name="Langlade N."/>
            <person name="Munos S."/>
        </authorList>
    </citation>
    <scope>NUCLEOTIDE SEQUENCE [LARGE SCALE GENOMIC DNA]</scope>
    <source>
        <tissue evidence="2">Leaves</tissue>
    </source>
</reference>
<evidence type="ECO:0000313" key="2">
    <source>
        <dbReference type="EMBL" id="OTG28377.1"/>
    </source>
</evidence>
<evidence type="ECO:0000313" key="1">
    <source>
        <dbReference type="EMBL" id="KAF5810356.1"/>
    </source>
</evidence>
<proteinExistence type="predicted"/>
<evidence type="ECO:0000313" key="3">
    <source>
        <dbReference type="Proteomes" id="UP000215914"/>
    </source>
</evidence>
<keyword evidence="3" id="KW-1185">Reference proteome</keyword>
<protein>
    <submittedName>
        <fullName evidence="2">Uncharacterized protein</fullName>
    </submittedName>
</protein>
<name>A0A251UYD4_HELAN</name>
<sequence length="52" mass="6307">MVPRRIHERKESMKLRFASINLFNQIASDQFEKKRSGKSYIIKTKKRRLRSV</sequence>
<dbReference type="Gramene" id="mRNA:HanXRQr2_Chr04g0168421">
    <property type="protein sequence ID" value="mRNA:HanXRQr2_Chr04g0168421"/>
    <property type="gene ID" value="HanXRQr2_Chr04g0168421"/>
</dbReference>
<accession>A0A251UYD4</accession>